<sequence length="173" mass="19410">MPEAKLAAHSEFQRIRDDPSYILLQPYKSEENRSLIANYVRQQALAFCPYYYVEKSGKGSVTFFYPTELLCGYRNILHGGFIASMLDEALAFGIFGNFASRLGVTVQLDVTYVAPSLCSNLYKVVCNTSKVEGRKGWISGELYRLTEGEEPILCAKGSGFFIEPAKLNLEKHL</sequence>
<dbReference type="GeneID" id="25037503"/>
<dbReference type="Pfam" id="PF03061">
    <property type="entry name" value="4HBT"/>
    <property type="match status" value="1"/>
</dbReference>
<protein>
    <submittedName>
        <fullName evidence="2">Fungal protein</fullName>
    </submittedName>
</protein>
<evidence type="ECO:0000313" key="3">
    <source>
        <dbReference type="Proteomes" id="UP000015464"/>
    </source>
</evidence>
<evidence type="ECO:0000313" key="2">
    <source>
        <dbReference type="EMBL" id="EPY53577.1"/>
    </source>
</evidence>
<dbReference type="AlphaFoldDB" id="S9X8S8"/>
<keyword evidence="3" id="KW-1185">Reference proteome</keyword>
<feature type="domain" description="Thioesterase" evidence="1">
    <location>
        <begin position="75"/>
        <end position="147"/>
    </location>
</feature>
<proteinExistence type="predicted"/>
<dbReference type="RefSeq" id="XP_013021297.1">
    <property type="nucleotide sequence ID" value="XM_013165843.1"/>
</dbReference>
<gene>
    <name evidence="2" type="ORF">SPOG_03186</name>
</gene>
<organism evidence="2 3">
    <name type="scientific">Schizosaccharomyces cryophilus (strain OY26 / ATCC MYA-4695 / CBS 11777 / NBRC 106824 / NRRL Y48691)</name>
    <name type="common">Fission yeast</name>
    <dbReference type="NCBI Taxonomy" id="653667"/>
    <lineage>
        <taxon>Eukaryota</taxon>
        <taxon>Fungi</taxon>
        <taxon>Dikarya</taxon>
        <taxon>Ascomycota</taxon>
        <taxon>Taphrinomycotina</taxon>
        <taxon>Schizosaccharomycetes</taxon>
        <taxon>Schizosaccharomycetales</taxon>
        <taxon>Schizosaccharomycetaceae</taxon>
        <taxon>Schizosaccharomyces</taxon>
    </lineage>
</organism>
<dbReference type="PANTHER" id="PTHR47260">
    <property type="entry name" value="UPF0644 PROTEIN PB2B4.06"/>
    <property type="match status" value="1"/>
</dbReference>
<dbReference type="InterPro" id="IPR006683">
    <property type="entry name" value="Thioestr_dom"/>
</dbReference>
<dbReference type="EMBL" id="KE546988">
    <property type="protein sequence ID" value="EPY53577.1"/>
    <property type="molecule type" value="Genomic_DNA"/>
</dbReference>
<dbReference type="CDD" id="cd03443">
    <property type="entry name" value="PaaI_thioesterase"/>
    <property type="match status" value="1"/>
</dbReference>
<dbReference type="Gene3D" id="3.10.129.10">
    <property type="entry name" value="Hotdog Thioesterase"/>
    <property type="match status" value="1"/>
</dbReference>
<dbReference type="OMA" id="PYKSEEN"/>
<dbReference type="STRING" id="653667.S9X8S8"/>
<evidence type="ECO:0000259" key="1">
    <source>
        <dbReference type="Pfam" id="PF03061"/>
    </source>
</evidence>
<name>S9X8S8_SCHCR</name>
<dbReference type="SUPFAM" id="SSF54637">
    <property type="entry name" value="Thioesterase/thiol ester dehydrase-isomerase"/>
    <property type="match status" value="1"/>
</dbReference>
<accession>S9X8S8</accession>
<dbReference type="eggNOG" id="KOG4781">
    <property type="taxonomic scope" value="Eukaryota"/>
</dbReference>
<dbReference type="InterPro" id="IPR029069">
    <property type="entry name" value="HotDog_dom_sf"/>
</dbReference>
<dbReference type="HOGENOM" id="CLU_052827_2_1_1"/>
<dbReference type="Proteomes" id="UP000015464">
    <property type="component" value="Unassembled WGS sequence"/>
</dbReference>
<dbReference type="PANTHER" id="PTHR47260:SF1">
    <property type="entry name" value="UPF0644 PROTEIN PB2B4.06"/>
    <property type="match status" value="1"/>
</dbReference>
<reference evidence="2 3" key="1">
    <citation type="journal article" date="2011" name="Science">
        <title>Comparative functional genomics of the fission yeasts.</title>
        <authorList>
            <person name="Rhind N."/>
            <person name="Chen Z."/>
            <person name="Yassour M."/>
            <person name="Thompson D.A."/>
            <person name="Haas B.J."/>
            <person name="Habib N."/>
            <person name="Wapinski I."/>
            <person name="Roy S."/>
            <person name="Lin M.F."/>
            <person name="Heiman D.I."/>
            <person name="Young S.K."/>
            <person name="Furuya K."/>
            <person name="Guo Y."/>
            <person name="Pidoux A."/>
            <person name="Chen H.M."/>
            <person name="Robbertse B."/>
            <person name="Goldberg J.M."/>
            <person name="Aoki K."/>
            <person name="Bayne E.H."/>
            <person name="Berlin A.M."/>
            <person name="Desjardins C.A."/>
            <person name="Dobbs E."/>
            <person name="Dukaj L."/>
            <person name="Fan L."/>
            <person name="FitzGerald M.G."/>
            <person name="French C."/>
            <person name="Gujja S."/>
            <person name="Hansen K."/>
            <person name="Keifenheim D."/>
            <person name="Levin J.Z."/>
            <person name="Mosher R.A."/>
            <person name="Mueller C.A."/>
            <person name="Pfiffner J."/>
            <person name="Priest M."/>
            <person name="Russ C."/>
            <person name="Smialowska A."/>
            <person name="Swoboda P."/>
            <person name="Sykes S.M."/>
            <person name="Vaughn M."/>
            <person name="Vengrova S."/>
            <person name="Yoder R."/>
            <person name="Zeng Q."/>
            <person name="Allshire R."/>
            <person name="Baulcombe D."/>
            <person name="Birren B.W."/>
            <person name="Brown W."/>
            <person name="Ekwall K."/>
            <person name="Kellis M."/>
            <person name="Leatherwood J."/>
            <person name="Levin H."/>
            <person name="Margalit H."/>
            <person name="Martienssen R."/>
            <person name="Nieduszynski C.A."/>
            <person name="Spatafora J.W."/>
            <person name="Friedman N."/>
            <person name="Dalgaard J.Z."/>
            <person name="Baumann P."/>
            <person name="Niki H."/>
            <person name="Regev A."/>
            <person name="Nusbaum C."/>
        </authorList>
    </citation>
    <scope>NUCLEOTIDE SEQUENCE [LARGE SCALE GENOMIC DNA]</scope>
    <source>
        <strain evidence="3">OY26 / ATCC MYA-4695 / CBS 11777 / NBRC 106824 / NRRL Y48691</strain>
    </source>
</reference>
<dbReference type="InterPro" id="IPR052061">
    <property type="entry name" value="PTE-AB_protein"/>
</dbReference>